<proteinExistence type="predicted"/>
<evidence type="ECO:0000313" key="2">
    <source>
        <dbReference type="Proteomes" id="UP000029452"/>
    </source>
</evidence>
<evidence type="ECO:0000313" key="1">
    <source>
        <dbReference type="EMBL" id="KGA93826.1"/>
    </source>
</evidence>
<gene>
    <name evidence="1" type="ORF">LptCag_1536</name>
</gene>
<organism evidence="1 2">
    <name type="scientific">Leptospirillum ferriphilum</name>
    <dbReference type="NCBI Taxonomy" id="178606"/>
    <lineage>
        <taxon>Bacteria</taxon>
        <taxon>Pseudomonadati</taxon>
        <taxon>Nitrospirota</taxon>
        <taxon>Nitrospiria</taxon>
        <taxon>Nitrospirales</taxon>
        <taxon>Nitrospiraceae</taxon>
        <taxon>Leptospirillum</taxon>
    </lineage>
</organism>
<sequence length="40" mass="4368">MERVNVLTSKGMEDRGRNTVGFPVLAANFAATSLQQRQAC</sequence>
<accession>A0A094YKR8</accession>
<dbReference type="Proteomes" id="UP000029452">
    <property type="component" value="Unassembled WGS sequence"/>
</dbReference>
<dbReference type="AlphaFoldDB" id="A0A094YKR8"/>
<protein>
    <submittedName>
        <fullName evidence="1">Uncharacterized protein</fullName>
    </submittedName>
</protein>
<name>A0A094YKR8_9BACT</name>
<reference evidence="1 2" key="1">
    <citation type="submission" date="2014-06" db="EMBL/GenBank/DDBJ databases">
        <title>Draft genome sequence of iron oxidizing acidophile Leptospirillum ferriphilum DSM14647.</title>
        <authorList>
            <person name="Cardenas J.P."/>
            <person name="Lazcano M."/>
            <person name="Ossandon F.J."/>
            <person name="Corbett M."/>
            <person name="Holmes D.S."/>
            <person name="Watkin E."/>
        </authorList>
    </citation>
    <scope>NUCLEOTIDE SEQUENCE [LARGE SCALE GENOMIC DNA]</scope>
    <source>
        <strain evidence="1 2">DSM 14647</strain>
    </source>
</reference>
<comment type="caution">
    <text evidence="1">The sequence shown here is derived from an EMBL/GenBank/DDBJ whole genome shotgun (WGS) entry which is preliminary data.</text>
</comment>
<dbReference type="EMBL" id="JPGK01000005">
    <property type="protein sequence ID" value="KGA93826.1"/>
    <property type="molecule type" value="Genomic_DNA"/>
</dbReference>